<dbReference type="Gene3D" id="3.10.620.30">
    <property type="match status" value="1"/>
</dbReference>
<accession>A0AAU0MYS1</accession>
<dbReference type="Pfam" id="PF01841">
    <property type="entry name" value="Transglut_core"/>
    <property type="match status" value="1"/>
</dbReference>
<protein>
    <submittedName>
        <fullName evidence="3">Transglutaminase-like domain-containing protein</fullName>
    </submittedName>
</protein>
<feature type="signal peptide" evidence="1">
    <location>
        <begin position="1"/>
        <end position="25"/>
    </location>
</feature>
<organism evidence="3 4">
    <name type="scientific">Microbulbifer pacificus</name>
    <dbReference type="NCBI Taxonomy" id="407164"/>
    <lineage>
        <taxon>Bacteria</taxon>
        <taxon>Pseudomonadati</taxon>
        <taxon>Pseudomonadota</taxon>
        <taxon>Gammaproteobacteria</taxon>
        <taxon>Cellvibrionales</taxon>
        <taxon>Microbulbiferaceae</taxon>
        <taxon>Microbulbifer</taxon>
    </lineage>
</organism>
<reference evidence="3 4" key="1">
    <citation type="submission" date="2023-10" db="EMBL/GenBank/DDBJ databases">
        <title>Description of Microbulbifer bruguierae sp. nov., isolated from the sediments of mangrove plant Bruguiera sexangula and comparative genomic analyses of the genus Microbulbifer.</title>
        <authorList>
            <person name="Long M."/>
        </authorList>
    </citation>
    <scope>NUCLEOTIDE SEQUENCE [LARGE SCALE GENOMIC DNA]</scope>
    <source>
        <strain evidence="3 4">SPO729</strain>
    </source>
</reference>
<gene>
    <name evidence="3" type="ORF">R5R33_16130</name>
</gene>
<dbReference type="SMART" id="SM00460">
    <property type="entry name" value="TGc"/>
    <property type="match status" value="1"/>
</dbReference>
<name>A0AAU0MYS1_9GAMM</name>
<feature type="chain" id="PRO_5043961599" evidence="1">
    <location>
        <begin position="26"/>
        <end position="496"/>
    </location>
</feature>
<dbReference type="KEGG" id="mpaf:R5R33_16130"/>
<evidence type="ECO:0000256" key="1">
    <source>
        <dbReference type="SAM" id="SignalP"/>
    </source>
</evidence>
<dbReference type="AlphaFoldDB" id="A0AAU0MYS1"/>
<dbReference type="InterPro" id="IPR002931">
    <property type="entry name" value="Transglutaminase-like"/>
</dbReference>
<proteinExistence type="predicted"/>
<sequence length="496" mass="56276">MKKSYFNLKALLASTACALASQAFSADLHQIRQKIDHGHYQLAKSEIQALTAKTGSMEGNTTMDDLTAASANADASLSEALAFEAERMRRIEMEFTIKPEDLLESIRRYIPDATGTDIRAWDSAGLLEYMIIDGERRYFRKAAYNLVHISDAAAARTADYKRFTEKAPLYQLHSHHREIIAAKSSQRQRIEVEYSLTVNADAVPAGETVRAWLPFPQQLPGLQENVSLISSVPETHQLAPATQSQRTIYLEKTAAKGHPTEFRIRYAFDSLSRYTAIDADRVQPANSASFEEFLGERAPHVQFTPKLQALSQQIVGDETNPYRIAQKLFAHVDQIPWAGAREYSTIRNISQYAAEAGHADCGQQTLLLITLLRMNGIPARWQSGWEFAPQGFDTMHDWGELYLAPYGWMPMDVTHGLLESDSEAERWFYLGGIDSYRLIFNSDYSRPLLPAKHHFRSETVDNQRGEVEWRGGNLYFDQWDYNLAWKLVEPQQSAQR</sequence>
<dbReference type="RefSeq" id="WP_318953727.1">
    <property type="nucleotide sequence ID" value="NZ_CP137555.1"/>
</dbReference>
<evidence type="ECO:0000313" key="4">
    <source>
        <dbReference type="Proteomes" id="UP001302477"/>
    </source>
</evidence>
<dbReference type="PANTHER" id="PTHR38339">
    <property type="entry name" value="TRANSGLUTAMINASE DOMAIN PROTEIN"/>
    <property type="match status" value="1"/>
</dbReference>
<dbReference type="SUPFAM" id="SSF54001">
    <property type="entry name" value="Cysteine proteinases"/>
    <property type="match status" value="1"/>
</dbReference>
<evidence type="ECO:0000259" key="2">
    <source>
        <dbReference type="SMART" id="SM00460"/>
    </source>
</evidence>
<keyword evidence="1" id="KW-0732">Signal</keyword>
<dbReference type="PANTHER" id="PTHR38339:SF1">
    <property type="entry name" value="TRANSGLUTAMINASE-LIKE DOMAIN-CONTAINING PROTEIN"/>
    <property type="match status" value="1"/>
</dbReference>
<keyword evidence="4" id="KW-1185">Reference proteome</keyword>
<dbReference type="EMBL" id="CP137555">
    <property type="protein sequence ID" value="WOX05253.1"/>
    <property type="molecule type" value="Genomic_DNA"/>
</dbReference>
<dbReference type="Proteomes" id="UP001302477">
    <property type="component" value="Chromosome"/>
</dbReference>
<evidence type="ECO:0000313" key="3">
    <source>
        <dbReference type="EMBL" id="WOX05253.1"/>
    </source>
</evidence>
<dbReference type="InterPro" id="IPR038765">
    <property type="entry name" value="Papain-like_cys_pep_sf"/>
</dbReference>
<feature type="domain" description="Transglutaminase-like" evidence="2">
    <location>
        <begin position="353"/>
        <end position="415"/>
    </location>
</feature>